<feature type="domain" description="EF-hand" evidence="2">
    <location>
        <begin position="8"/>
        <end position="43"/>
    </location>
</feature>
<dbReference type="SUPFAM" id="SSF47473">
    <property type="entry name" value="EF-hand"/>
    <property type="match status" value="1"/>
</dbReference>
<evidence type="ECO:0000256" key="1">
    <source>
        <dbReference type="ARBA" id="ARBA00022737"/>
    </source>
</evidence>
<sequence>MAEEGKNELEKRIIEVFDAFDHAGEKTVDVREVGTLIRSLGCCPSELDLQEIIAEVEDKEASGSVTLEKFLQCMVRLVEENKLQPAEPEELLKAFQMLDPEKRGYITKEEMTKYMLEEGEPFTQEEVDEMMGVAVDSETGNIPYEYYINQLMID</sequence>
<dbReference type="Gene3D" id="1.10.238.10">
    <property type="entry name" value="EF-hand"/>
    <property type="match status" value="2"/>
</dbReference>
<dbReference type="EMBL" id="JAZDUA010000442">
    <property type="protein sequence ID" value="KAK7792566.1"/>
    <property type="molecule type" value="Genomic_DNA"/>
</dbReference>
<dbReference type="InterPro" id="IPR002048">
    <property type="entry name" value="EF_hand_dom"/>
</dbReference>
<dbReference type="GO" id="GO:0043226">
    <property type="term" value="C:organelle"/>
    <property type="evidence" value="ECO:0007669"/>
    <property type="project" value="UniProtKB-ARBA"/>
</dbReference>
<dbReference type="GO" id="GO:0005509">
    <property type="term" value="F:calcium ion binding"/>
    <property type="evidence" value="ECO:0007669"/>
    <property type="project" value="InterPro"/>
</dbReference>
<dbReference type="Pfam" id="PF13499">
    <property type="entry name" value="EF-hand_7"/>
    <property type="match status" value="2"/>
</dbReference>
<dbReference type="PANTHER" id="PTHR46763">
    <property type="entry name" value="DYNEIN REGULATORY COMPLEX PROTEIN 8"/>
    <property type="match status" value="1"/>
</dbReference>
<evidence type="ECO:0000313" key="4">
    <source>
        <dbReference type="Proteomes" id="UP001378592"/>
    </source>
</evidence>
<reference evidence="3 4" key="1">
    <citation type="submission" date="2024-03" db="EMBL/GenBank/DDBJ databases">
        <title>The genome assembly and annotation of the cricket Gryllus longicercus Weissman &amp; Gray.</title>
        <authorList>
            <person name="Szrajer S."/>
            <person name="Gray D."/>
            <person name="Ylla G."/>
        </authorList>
    </citation>
    <scope>NUCLEOTIDE SEQUENCE [LARGE SCALE GENOMIC DNA]</scope>
    <source>
        <strain evidence="3">DAG 2021-001</strain>
        <tissue evidence="3">Whole body minus gut</tissue>
    </source>
</reference>
<keyword evidence="4" id="KW-1185">Reference proteome</keyword>
<keyword evidence="1" id="KW-0677">Repeat</keyword>
<dbReference type="InterPro" id="IPR011992">
    <property type="entry name" value="EF-hand-dom_pair"/>
</dbReference>
<comment type="caution">
    <text evidence="3">The sequence shown here is derived from an EMBL/GenBank/DDBJ whole genome shotgun (WGS) entry which is preliminary data.</text>
</comment>
<dbReference type="FunFam" id="1.10.238.10:FF:000178">
    <property type="entry name" value="Calmodulin-2 A"/>
    <property type="match status" value="1"/>
</dbReference>
<protein>
    <recommendedName>
        <fullName evidence="2">EF-hand domain-containing protein</fullName>
    </recommendedName>
</protein>
<dbReference type="PROSITE" id="PS50222">
    <property type="entry name" value="EF_HAND_2"/>
    <property type="match status" value="2"/>
</dbReference>
<dbReference type="SMART" id="SM00054">
    <property type="entry name" value="EFh"/>
    <property type="match status" value="3"/>
</dbReference>
<organism evidence="3 4">
    <name type="scientific">Gryllus longicercus</name>
    <dbReference type="NCBI Taxonomy" id="2509291"/>
    <lineage>
        <taxon>Eukaryota</taxon>
        <taxon>Metazoa</taxon>
        <taxon>Ecdysozoa</taxon>
        <taxon>Arthropoda</taxon>
        <taxon>Hexapoda</taxon>
        <taxon>Insecta</taxon>
        <taxon>Pterygota</taxon>
        <taxon>Neoptera</taxon>
        <taxon>Polyneoptera</taxon>
        <taxon>Orthoptera</taxon>
        <taxon>Ensifera</taxon>
        <taxon>Gryllidea</taxon>
        <taxon>Grylloidea</taxon>
        <taxon>Gryllidae</taxon>
        <taxon>Gryllinae</taxon>
        <taxon>Gryllus</taxon>
    </lineage>
</organism>
<accession>A0AAN9VCU9</accession>
<dbReference type="AlphaFoldDB" id="A0AAN9VCU9"/>
<evidence type="ECO:0000259" key="2">
    <source>
        <dbReference type="PROSITE" id="PS50222"/>
    </source>
</evidence>
<proteinExistence type="predicted"/>
<dbReference type="PANTHER" id="PTHR46763:SF1">
    <property type="entry name" value="DYNEIN REGULATORY COMPLEX PROTEIN 8"/>
    <property type="match status" value="1"/>
</dbReference>
<name>A0AAN9VCU9_9ORTH</name>
<evidence type="ECO:0000313" key="3">
    <source>
        <dbReference type="EMBL" id="KAK7792566.1"/>
    </source>
</evidence>
<gene>
    <name evidence="3" type="ORF">R5R35_008662</name>
</gene>
<dbReference type="Proteomes" id="UP001378592">
    <property type="component" value="Unassembled WGS sequence"/>
</dbReference>
<feature type="domain" description="EF-hand" evidence="2">
    <location>
        <begin position="86"/>
        <end position="121"/>
    </location>
</feature>